<sequence>MSESVRKKQRMSAHDATDIDNPSTIYDDLQRLASVAPKPVTPYRRAASASVVTPRTPLTGRTPRGGPATRPISGKRVAPTTPHAIRALRERANAAKTPGRVRRRSGRVQRETPRDILRDLSRALAPHTRPTQPSPQVPFRPSRHSALDLPDIDDEPDPAAPRLSIPIGDMYDDDDSVHEPPPRQSLLPNLPEDVDDDTIHSLEFGRRALSEDPRMMYSGRASERFADLSDFGVDGEEYEIDGTFINRRRTMNRDDLLDQVPEEEDLDETTAEMLTGRRGGRPSDVDLGVFGDMDDDDTEPTFRFTIPPRMQGPNQEEGEDTQTRNLANQTILEEEEDTQTRNLANQTILGEEEEAEEMEEDVGAGAGAELGQDETTTAFQVNNDADGFQQIGWESEPEEDDDGDLQAYRGEVSAIDRSLQTPAPDDVDAQKRVGRQRKALNVSRFGHEYPSIPAATVKKLATGFMKSQGSKAKISKDTLAALVQASDFFFEQVGEDLAAYAQHGGRKVIEESDVIALMKRTRQVTNSSTTFSLAQKLLPRELLQQLRMEPLSKPMRQKRKQKEMTHEDGGDD</sequence>
<dbReference type="Proteomes" id="UP000799753">
    <property type="component" value="Unassembled WGS sequence"/>
</dbReference>
<dbReference type="GO" id="GO:0000712">
    <property type="term" value="P:resolution of meiotic recombination intermediates"/>
    <property type="evidence" value="ECO:0007669"/>
    <property type="project" value="TreeGrafter"/>
</dbReference>
<dbReference type="EMBL" id="MU006780">
    <property type="protein sequence ID" value="KAF2643132.1"/>
    <property type="molecule type" value="Genomic_DNA"/>
</dbReference>
<dbReference type="Pfam" id="PF15511">
    <property type="entry name" value="CENP-T_C"/>
    <property type="match status" value="1"/>
</dbReference>
<feature type="region of interest" description="Disordered" evidence="5">
    <location>
        <begin position="303"/>
        <end position="323"/>
    </location>
</feature>
<dbReference type="GO" id="GO:0003682">
    <property type="term" value="F:chromatin binding"/>
    <property type="evidence" value="ECO:0007669"/>
    <property type="project" value="TreeGrafter"/>
</dbReference>
<evidence type="ECO:0000313" key="7">
    <source>
        <dbReference type="EMBL" id="KAF2643132.1"/>
    </source>
</evidence>
<dbReference type="PANTHER" id="PTHR22980">
    <property type="entry name" value="CORTISTATIN"/>
    <property type="match status" value="1"/>
</dbReference>
<dbReference type="CDD" id="cd22920">
    <property type="entry name" value="HFD_CENP-T"/>
    <property type="match status" value="1"/>
</dbReference>
<keyword evidence="4" id="KW-0539">Nucleus</keyword>
<name>A0A6A6S7F1_9PLEO</name>
<feature type="compositionally biased region" description="Low complexity" evidence="5">
    <location>
        <begin position="53"/>
        <end position="71"/>
    </location>
</feature>
<keyword evidence="3" id="KW-0158">Chromosome</keyword>
<dbReference type="GO" id="GO:0071821">
    <property type="term" value="C:FANCM-MHF complex"/>
    <property type="evidence" value="ECO:0007669"/>
    <property type="project" value="TreeGrafter"/>
</dbReference>
<dbReference type="InterPro" id="IPR009072">
    <property type="entry name" value="Histone-fold"/>
</dbReference>
<evidence type="ECO:0000256" key="3">
    <source>
        <dbReference type="ARBA" id="ARBA00022454"/>
    </source>
</evidence>
<feature type="domain" description="CENP-T/Histone H4 histone fold" evidence="6">
    <location>
        <begin position="446"/>
        <end position="549"/>
    </location>
</feature>
<keyword evidence="8" id="KW-1185">Reference proteome</keyword>
<evidence type="ECO:0000313" key="8">
    <source>
        <dbReference type="Proteomes" id="UP000799753"/>
    </source>
</evidence>
<dbReference type="AlphaFoldDB" id="A0A6A6S7F1"/>
<dbReference type="InterPro" id="IPR035425">
    <property type="entry name" value="CENP-T/H4_C"/>
</dbReference>
<feature type="compositionally biased region" description="Basic and acidic residues" evidence="5">
    <location>
        <begin position="108"/>
        <end position="121"/>
    </location>
</feature>
<feature type="compositionally biased region" description="Basic and acidic residues" evidence="5">
    <location>
        <begin position="562"/>
        <end position="572"/>
    </location>
</feature>
<proteinExistence type="predicted"/>
<feature type="region of interest" description="Disordered" evidence="5">
    <location>
        <begin position="37"/>
        <end position="77"/>
    </location>
</feature>
<protein>
    <recommendedName>
        <fullName evidence="6">CENP-T/Histone H4 histone fold domain-containing protein</fullName>
    </recommendedName>
</protein>
<feature type="region of interest" description="Disordered" evidence="5">
    <location>
        <begin position="1"/>
        <end position="24"/>
    </location>
</feature>
<gene>
    <name evidence="7" type="ORF">P280DRAFT_244781</name>
</gene>
<dbReference type="PANTHER" id="PTHR22980:SF5">
    <property type="entry name" value="CENP-T_HISTONE H4 HISTONE FOLD DOMAIN-CONTAINING PROTEIN"/>
    <property type="match status" value="1"/>
</dbReference>
<feature type="compositionally biased region" description="Basic and acidic residues" evidence="5">
    <location>
        <begin position="1"/>
        <end position="17"/>
    </location>
</feature>
<dbReference type="GO" id="GO:0031297">
    <property type="term" value="P:replication fork processing"/>
    <property type="evidence" value="ECO:0007669"/>
    <property type="project" value="TreeGrafter"/>
</dbReference>
<evidence type="ECO:0000256" key="2">
    <source>
        <dbReference type="ARBA" id="ARBA00004286"/>
    </source>
</evidence>
<comment type="subcellular location">
    <subcellularLocation>
        <location evidence="2">Chromosome</location>
    </subcellularLocation>
    <subcellularLocation>
        <location evidence="1">Nucleus</location>
    </subcellularLocation>
</comment>
<evidence type="ECO:0000259" key="6">
    <source>
        <dbReference type="Pfam" id="PF15511"/>
    </source>
</evidence>
<dbReference type="Gene3D" id="1.10.20.10">
    <property type="entry name" value="Histone, subunit A"/>
    <property type="match status" value="1"/>
</dbReference>
<dbReference type="OrthoDB" id="10071681at2759"/>
<feature type="region of interest" description="Disordered" evidence="5">
    <location>
        <begin position="94"/>
        <end position="194"/>
    </location>
</feature>
<reference evidence="7" key="1">
    <citation type="journal article" date="2020" name="Stud. Mycol.">
        <title>101 Dothideomycetes genomes: a test case for predicting lifestyles and emergence of pathogens.</title>
        <authorList>
            <person name="Haridas S."/>
            <person name="Albert R."/>
            <person name="Binder M."/>
            <person name="Bloem J."/>
            <person name="Labutti K."/>
            <person name="Salamov A."/>
            <person name="Andreopoulos B."/>
            <person name="Baker S."/>
            <person name="Barry K."/>
            <person name="Bills G."/>
            <person name="Bluhm B."/>
            <person name="Cannon C."/>
            <person name="Castanera R."/>
            <person name="Culley D."/>
            <person name="Daum C."/>
            <person name="Ezra D."/>
            <person name="Gonzalez J."/>
            <person name="Henrissat B."/>
            <person name="Kuo A."/>
            <person name="Liang C."/>
            <person name="Lipzen A."/>
            <person name="Lutzoni F."/>
            <person name="Magnuson J."/>
            <person name="Mondo S."/>
            <person name="Nolan M."/>
            <person name="Ohm R."/>
            <person name="Pangilinan J."/>
            <person name="Park H.-J."/>
            <person name="Ramirez L."/>
            <person name="Alfaro M."/>
            <person name="Sun H."/>
            <person name="Tritt A."/>
            <person name="Yoshinaga Y."/>
            <person name="Zwiers L.-H."/>
            <person name="Turgeon B."/>
            <person name="Goodwin S."/>
            <person name="Spatafora J."/>
            <person name="Crous P."/>
            <person name="Grigoriev I."/>
        </authorList>
    </citation>
    <scope>NUCLEOTIDE SEQUENCE</scope>
    <source>
        <strain evidence="7">CBS 473.64</strain>
    </source>
</reference>
<evidence type="ECO:0000256" key="1">
    <source>
        <dbReference type="ARBA" id="ARBA00004123"/>
    </source>
</evidence>
<evidence type="ECO:0000256" key="4">
    <source>
        <dbReference type="ARBA" id="ARBA00023242"/>
    </source>
</evidence>
<dbReference type="SUPFAM" id="SSF47113">
    <property type="entry name" value="Histone-fold"/>
    <property type="match status" value="1"/>
</dbReference>
<feature type="region of interest" description="Disordered" evidence="5">
    <location>
        <begin position="547"/>
        <end position="572"/>
    </location>
</feature>
<organism evidence="7 8">
    <name type="scientific">Massarina eburnea CBS 473.64</name>
    <dbReference type="NCBI Taxonomy" id="1395130"/>
    <lineage>
        <taxon>Eukaryota</taxon>
        <taxon>Fungi</taxon>
        <taxon>Dikarya</taxon>
        <taxon>Ascomycota</taxon>
        <taxon>Pezizomycotina</taxon>
        <taxon>Dothideomycetes</taxon>
        <taxon>Pleosporomycetidae</taxon>
        <taxon>Pleosporales</taxon>
        <taxon>Massarineae</taxon>
        <taxon>Massarinaceae</taxon>
        <taxon>Massarina</taxon>
    </lineage>
</organism>
<dbReference type="GO" id="GO:0046982">
    <property type="term" value="F:protein heterodimerization activity"/>
    <property type="evidence" value="ECO:0007669"/>
    <property type="project" value="InterPro"/>
</dbReference>
<dbReference type="GO" id="GO:0005694">
    <property type="term" value="C:chromosome"/>
    <property type="evidence" value="ECO:0007669"/>
    <property type="project" value="UniProtKB-SubCell"/>
</dbReference>
<accession>A0A6A6S7F1</accession>
<evidence type="ECO:0000256" key="5">
    <source>
        <dbReference type="SAM" id="MobiDB-lite"/>
    </source>
</evidence>